<proteinExistence type="predicted"/>
<evidence type="ECO:0000259" key="2">
    <source>
        <dbReference type="Pfam" id="PF00535"/>
    </source>
</evidence>
<feature type="domain" description="Galactosyltransferase C-terminal" evidence="3">
    <location>
        <begin position="167"/>
        <end position="228"/>
    </location>
</feature>
<dbReference type="Proteomes" id="UP000325141">
    <property type="component" value="Unassembled WGS sequence"/>
</dbReference>
<dbReference type="CDD" id="cd06420">
    <property type="entry name" value="GT2_Chondriotin_Pol_N"/>
    <property type="match status" value="1"/>
</dbReference>
<dbReference type="AlphaFoldDB" id="A0A5M6CL20"/>
<name>A0A5M6CL20_9FLAO</name>
<organism evidence="4 5">
    <name type="scientific">Paenimyroides baculatum</name>
    <dbReference type="NCBI Taxonomy" id="2608000"/>
    <lineage>
        <taxon>Bacteria</taxon>
        <taxon>Pseudomonadati</taxon>
        <taxon>Bacteroidota</taxon>
        <taxon>Flavobacteriia</taxon>
        <taxon>Flavobacteriales</taxon>
        <taxon>Flavobacteriaceae</taxon>
        <taxon>Paenimyroides</taxon>
    </lineage>
</organism>
<evidence type="ECO:0000259" key="3">
    <source>
        <dbReference type="Pfam" id="PF02709"/>
    </source>
</evidence>
<dbReference type="Pfam" id="PF02709">
    <property type="entry name" value="Glyco_transf_7C"/>
    <property type="match status" value="1"/>
</dbReference>
<evidence type="ECO:0000313" key="5">
    <source>
        <dbReference type="Proteomes" id="UP000325141"/>
    </source>
</evidence>
<dbReference type="InterPro" id="IPR027791">
    <property type="entry name" value="Galactosyl_T_C"/>
</dbReference>
<dbReference type="PANTHER" id="PTHR43685">
    <property type="entry name" value="GLYCOSYLTRANSFERASE"/>
    <property type="match status" value="1"/>
</dbReference>
<dbReference type="InterPro" id="IPR001173">
    <property type="entry name" value="Glyco_trans_2-like"/>
</dbReference>
<sequence length="261" mass="30464">MKTALLISTYNWPQALELIFKSIFEQTEMPDEVLIADDGSTEETKKLIDNFIQKSTFKVIHVWQEDKGFRKAIILNKAVAESSCDYIIQIDGDCIMHPKFIADHKENVRKNVYLYGTRATITKEALPGIFNEQKTKFNFFSKNLKKKSRTIHNKLLSKMYKPHEGFSSNFRGCNVSFWREDFIAINGYNESFEGWGREDSDLVIRLGNKGVLAKRLRYVGIVYHIYHTENPRDQLKENDLIQHKSIQEKIIRTEKGISQYL</sequence>
<dbReference type="SUPFAM" id="SSF53448">
    <property type="entry name" value="Nucleotide-diphospho-sugar transferases"/>
    <property type="match status" value="1"/>
</dbReference>
<keyword evidence="1 4" id="KW-0808">Transferase</keyword>
<dbReference type="Gene3D" id="3.90.550.10">
    <property type="entry name" value="Spore Coat Polysaccharide Biosynthesis Protein SpsA, Chain A"/>
    <property type="match status" value="1"/>
</dbReference>
<evidence type="ECO:0000256" key="1">
    <source>
        <dbReference type="ARBA" id="ARBA00022679"/>
    </source>
</evidence>
<feature type="domain" description="Glycosyltransferase 2-like" evidence="2">
    <location>
        <begin position="6"/>
        <end position="142"/>
    </location>
</feature>
<gene>
    <name evidence="4" type="ORF">F0460_05140</name>
</gene>
<dbReference type="EMBL" id="VWSG01000003">
    <property type="protein sequence ID" value="KAA5535824.1"/>
    <property type="molecule type" value="Genomic_DNA"/>
</dbReference>
<dbReference type="InterPro" id="IPR029044">
    <property type="entry name" value="Nucleotide-diphossugar_trans"/>
</dbReference>
<dbReference type="Pfam" id="PF00535">
    <property type="entry name" value="Glycos_transf_2"/>
    <property type="match status" value="1"/>
</dbReference>
<keyword evidence="5" id="KW-1185">Reference proteome</keyword>
<dbReference type="PANTHER" id="PTHR43685:SF3">
    <property type="entry name" value="SLR2126 PROTEIN"/>
    <property type="match status" value="1"/>
</dbReference>
<dbReference type="GO" id="GO:0016740">
    <property type="term" value="F:transferase activity"/>
    <property type="evidence" value="ECO:0007669"/>
    <property type="project" value="UniProtKB-KW"/>
</dbReference>
<accession>A0A5M6CL20</accession>
<reference evidence="4 5" key="1">
    <citation type="submission" date="2019-09" db="EMBL/GenBank/DDBJ databases">
        <title>Genome sequence and assembly of Flavobacterium sp.</title>
        <authorList>
            <person name="Chhetri G."/>
        </authorList>
    </citation>
    <scope>NUCLEOTIDE SEQUENCE [LARGE SCALE GENOMIC DNA]</scope>
    <source>
        <strain evidence="4 5">SNL9</strain>
    </source>
</reference>
<dbReference type="RefSeq" id="WP_150010948.1">
    <property type="nucleotide sequence ID" value="NZ_VWSG01000003.1"/>
</dbReference>
<protein>
    <submittedName>
        <fullName evidence="4">Glycosyltransferase</fullName>
    </submittedName>
</protein>
<dbReference type="InterPro" id="IPR050834">
    <property type="entry name" value="Glycosyltransf_2"/>
</dbReference>
<evidence type="ECO:0000313" key="4">
    <source>
        <dbReference type="EMBL" id="KAA5535824.1"/>
    </source>
</evidence>
<comment type="caution">
    <text evidence="4">The sequence shown here is derived from an EMBL/GenBank/DDBJ whole genome shotgun (WGS) entry which is preliminary data.</text>
</comment>